<dbReference type="EMBL" id="CP048108">
    <property type="protein sequence ID" value="QHS44505.1"/>
    <property type="molecule type" value="Genomic_DNA"/>
</dbReference>
<dbReference type="Pfam" id="PF00535">
    <property type="entry name" value="Glycos_transf_2"/>
    <property type="match status" value="1"/>
</dbReference>
<accession>A0A6P1UQZ8</accession>
<dbReference type="AlphaFoldDB" id="A0A6P1UQZ8"/>
<evidence type="ECO:0000313" key="2">
    <source>
        <dbReference type="EMBL" id="QHS44505.1"/>
    </source>
</evidence>
<dbReference type="InterPro" id="IPR001173">
    <property type="entry name" value="Glyco_trans_2-like"/>
</dbReference>
<feature type="domain" description="Glycosyltransferase 2-like" evidence="1">
    <location>
        <begin position="4"/>
        <end position="108"/>
    </location>
</feature>
<proteinExistence type="predicted"/>
<name>A0A6P1UQZ8_9ENTR</name>
<dbReference type="InterPro" id="IPR050834">
    <property type="entry name" value="Glycosyltransf_2"/>
</dbReference>
<sequence length="297" mass="33733">MNCSALIVTYNRLEKLKLTIANTVKLNFTAIVVVNNGSTDGTQAWLATLSDPRVIVLNLPSNSGGAGGFKAGSQYLCDNVDSDWVFFYDDDAWPESDALEKFAQLEKANCRVFTALVKDLQGQPCPMNMPFAKVPSSFMDTLRYIRNPAAFLPSVSRPCAVQTVSFVGMIIQQDVLQKRLHSIHDELFLYFDDLYFGYQLTLDGEAIRYSPEVIFTHDVSIQGKCIVPEWKVYYLCRNLILAKRIFPRVAIFSRLSILLRLIKYVSILPWQRNKLLYFKYLRRGIIHGVKGISGKNH</sequence>
<reference evidence="2 3" key="1">
    <citation type="submission" date="2020-01" db="EMBL/GenBank/DDBJ databases">
        <title>Bactrocera dorsalis gut bacteria genome.</title>
        <authorList>
            <person name="Zhang H."/>
            <person name="Cai Z."/>
        </authorList>
    </citation>
    <scope>NUCLEOTIDE SEQUENCE [LARGE SCALE GENOMIC DNA]</scope>
    <source>
        <strain evidence="2 3">BD177</strain>
    </source>
</reference>
<gene>
    <name evidence="2" type="ORF">GW952_02155</name>
</gene>
<dbReference type="PANTHER" id="PTHR43685">
    <property type="entry name" value="GLYCOSYLTRANSFERASE"/>
    <property type="match status" value="1"/>
</dbReference>
<dbReference type="Gene3D" id="3.90.550.10">
    <property type="entry name" value="Spore Coat Polysaccharide Biosynthesis Protein SpsA, Chain A"/>
    <property type="match status" value="1"/>
</dbReference>
<keyword evidence="2" id="KW-0808">Transferase</keyword>
<dbReference type="PANTHER" id="PTHR43685:SF2">
    <property type="entry name" value="GLYCOSYLTRANSFERASE 2-LIKE DOMAIN-CONTAINING PROTEIN"/>
    <property type="match status" value="1"/>
</dbReference>
<dbReference type="GO" id="GO:0016740">
    <property type="term" value="F:transferase activity"/>
    <property type="evidence" value="ECO:0007669"/>
    <property type="project" value="UniProtKB-KW"/>
</dbReference>
<dbReference type="RefSeq" id="WP_102811987.1">
    <property type="nucleotide sequence ID" value="NZ_CABHDA010000037.1"/>
</dbReference>
<protein>
    <submittedName>
        <fullName evidence="2">Glycosyltransferase</fullName>
    </submittedName>
</protein>
<dbReference type="SUPFAM" id="SSF53448">
    <property type="entry name" value="Nucleotide-diphospho-sugar transferases"/>
    <property type="match status" value="1"/>
</dbReference>
<dbReference type="Proteomes" id="UP000464389">
    <property type="component" value="Chromosome"/>
</dbReference>
<evidence type="ECO:0000313" key="3">
    <source>
        <dbReference type="Proteomes" id="UP000464389"/>
    </source>
</evidence>
<dbReference type="InterPro" id="IPR029044">
    <property type="entry name" value="Nucleotide-diphossugar_trans"/>
</dbReference>
<evidence type="ECO:0000259" key="1">
    <source>
        <dbReference type="Pfam" id="PF00535"/>
    </source>
</evidence>
<organism evidence="2 3">
    <name type="scientific">Klebsiella michiganensis</name>
    <dbReference type="NCBI Taxonomy" id="1134687"/>
    <lineage>
        <taxon>Bacteria</taxon>
        <taxon>Pseudomonadati</taxon>
        <taxon>Pseudomonadota</taxon>
        <taxon>Gammaproteobacteria</taxon>
        <taxon>Enterobacterales</taxon>
        <taxon>Enterobacteriaceae</taxon>
        <taxon>Klebsiella/Raoultella group</taxon>
        <taxon>Klebsiella</taxon>
    </lineage>
</organism>